<evidence type="ECO:0000259" key="1">
    <source>
        <dbReference type="Pfam" id="PF08755"/>
    </source>
</evidence>
<feature type="domain" description="Hemimethylated DNA-binding" evidence="1">
    <location>
        <begin position="7"/>
        <end position="26"/>
    </location>
</feature>
<protein>
    <recommendedName>
        <fullName evidence="1">Hemimethylated DNA-binding domain-containing protein</fullName>
    </recommendedName>
</protein>
<dbReference type="Gene3D" id="2.30.30.390">
    <property type="entry name" value="Hemimethylated DNA-binding domain"/>
    <property type="match status" value="1"/>
</dbReference>
<accession>A0A3B1DWR3</accession>
<dbReference type="AlphaFoldDB" id="A0A3B1DWR3"/>
<proteinExistence type="predicted"/>
<gene>
    <name evidence="2" type="ORF">MNBD_NITROSPIRAE01-2297</name>
</gene>
<dbReference type="EMBL" id="UOGF01000105">
    <property type="protein sequence ID" value="VAX33287.1"/>
    <property type="molecule type" value="Genomic_DNA"/>
</dbReference>
<dbReference type="SUPFAM" id="SSF141255">
    <property type="entry name" value="YccV-like"/>
    <property type="match status" value="1"/>
</dbReference>
<dbReference type="InterPro" id="IPR011722">
    <property type="entry name" value="Hemimethylated_DNA-bd_dom"/>
</dbReference>
<organism evidence="2">
    <name type="scientific">hydrothermal vent metagenome</name>
    <dbReference type="NCBI Taxonomy" id="652676"/>
    <lineage>
        <taxon>unclassified sequences</taxon>
        <taxon>metagenomes</taxon>
        <taxon>ecological metagenomes</taxon>
    </lineage>
</organism>
<reference evidence="2" key="1">
    <citation type="submission" date="2018-06" db="EMBL/GenBank/DDBJ databases">
        <authorList>
            <person name="Zhirakovskaya E."/>
        </authorList>
    </citation>
    <scope>NUCLEOTIDE SEQUENCE</scope>
</reference>
<dbReference type="InterPro" id="IPR036623">
    <property type="entry name" value="Hemimethylated_DNA-bd_sf"/>
</dbReference>
<dbReference type="Pfam" id="PF08755">
    <property type="entry name" value="YccV-like"/>
    <property type="match status" value="1"/>
</dbReference>
<name>A0A3B1DWR3_9ZZZZ</name>
<feature type="non-terminal residue" evidence="2">
    <location>
        <position position="26"/>
    </location>
</feature>
<evidence type="ECO:0000313" key="2">
    <source>
        <dbReference type="EMBL" id="VAX33287.1"/>
    </source>
</evidence>
<dbReference type="GO" id="GO:0003677">
    <property type="term" value="F:DNA binding"/>
    <property type="evidence" value="ECO:0007669"/>
    <property type="project" value="InterPro"/>
</dbReference>
<sequence>MMDVNCKFFVGQLIHHRLFNYRGVVV</sequence>